<dbReference type="InterPro" id="IPR045669">
    <property type="entry name" value="FHIP_C"/>
</dbReference>
<name>A0A1R2AQQ0_9CILI</name>
<evidence type="ECO:0000313" key="3">
    <source>
        <dbReference type="EMBL" id="OMJ66809.1"/>
    </source>
</evidence>
<dbReference type="Pfam" id="PF19314">
    <property type="entry name" value="DUF5917"/>
    <property type="match status" value="1"/>
</dbReference>
<comment type="similarity">
    <text evidence="1">Belongs to the FHIP family.</text>
</comment>
<evidence type="ECO:0000313" key="4">
    <source>
        <dbReference type="Proteomes" id="UP000187209"/>
    </source>
</evidence>
<dbReference type="InterPro" id="IPR019384">
    <property type="entry name" value="FHIP"/>
</dbReference>
<dbReference type="InterPro" id="IPR016024">
    <property type="entry name" value="ARM-type_fold"/>
</dbReference>
<dbReference type="EMBL" id="MPUH01001628">
    <property type="protein sequence ID" value="OMJ66809.1"/>
    <property type="molecule type" value="Genomic_DNA"/>
</dbReference>
<evidence type="ECO:0000259" key="2">
    <source>
        <dbReference type="Pfam" id="PF19314"/>
    </source>
</evidence>
<dbReference type="OrthoDB" id="5350595at2759"/>
<gene>
    <name evidence="3" type="ORF">SteCoe_36221</name>
</gene>
<comment type="caution">
    <text evidence="3">The sequence shown here is derived from an EMBL/GenBank/DDBJ whole genome shotgun (WGS) entry which is preliminary data.</text>
</comment>
<dbReference type="PANTHER" id="PTHR21705">
    <property type="entry name" value="RAI16 PROTEIN-RELATED"/>
    <property type="match status" value="1"/>
</dbReference>
<sequence length="674" mass="77634">MSLKRYFHRSTTTMSPVQKINQIWNNFINFHSSLCEFERNDSMKPATAYSEIKALNQIVDILIEEDSIDVQIRTLRPCLEFLITSRVFEILTAAAQIDMPGGLFLIVIKMFTKILKKIKNQDLVSQMSFHSSLSSLLHILFSIVSSSSDEMKIAVIKMIKRLLERIKDSSAHMDLFISNYEKRAEFLPLSILMLYFNDENFYKYDKTPFIMMGKVTDENFLRIIIKDHEFTLNLVTKLSFYFQIREVHAIKIYAAFLEEFYSNCISKTFKEEIVDAFYEIFCAPILTPRLQSNDYSTRINASILLTILIQEITSVDILIPIVYFFQGKAKDGSKRLKPLVNTPTSSQKKTFEFNIDPNKGCKPISDISKMWDTLIDNLNSKFEQLSIYTLRILYFLLNQGGKKVVKLLINDYFSGCPPTGDVCMTADIFISLIPPKILPKDLNRNLNEYLQSAYLRCSSAIKSLIIQLEEFSEYTGASSYKSQPGETGGTDLLNQNPFINSKEKFFEGEILHVVLMKFKNFLQNSIDENLYITGIISTLSTFPKEKGSFSVLHNFLLEPQTSSKDNFLTYLKQLAIEIDSLAIKDDNFNEKIMNTIQEMGVPIKISASDTFYEMMFAGRSKNKKSKSLQVEDKRHIEAIVVFQEFIKEMCSILIYKEVLDDMANMARTDEEENC</sequence>
<organism evidence="3 4">
    <name type="scientific">Stentor coeruleus</name>
    <dbReference type="NCBI Taxonomy" id="5963"/>
    <lineage>
        <taxon>Eukaryota</taxon>
        <taxon>Sar</taxon>
        <taxon>Alveolata</taxon>
        <taxon>Ciliophora</taxon>
        <taxon>Postciliodesmatophora</taxon>
        <taxon>Heterotrichea</taxon>
        <taxon>Heterotrichida</taxon>
        <taxon>Stentoridae</taxon>
        <taxon>Stentor</taxon>
    </lineage>
</organism>
<dbReference type="AlphaFoldDB" id="A0A1R2AQQ0"/>
<keyword evidence="4" id="KW-1185">Reference proteome</keyword>
<proteinExistence type="inferred from homology"/>
<dbReference type="Pfam" id="PF10257">
    <property type="entry name" value="RAI16-like"/>
    <property type="match status" value="1"/>
</dbReference>
<feature type="domain" description="FHF complex subunit HOOK-interacting protein C-terminal" evidence="2">
    <location>
        <begin position="507"/>
        <end position="598"/>
    </location>
</feature>
<protein>
    <recommendedName>
        <fullName evidence="2">FHF complex subunit HOOK-interacting protein C-terminal domain-containing protein</fullName>
    </recommendedName>
</protein>
<accession>A0A1R2AQQ0</accession>
<reference evidence="3 4" key="1">
    <citation type="submission" date="2016-11" db="EMBL/GenBank/DDBJ databases">
        <title>The macronuclear genome of Stentor coeruleus: a giant cell with tiny introns.</title>
        <authorList>
            <person name="Slabodnick M."/>
            <person name="Ruby J.G."/>
            <person name="Reiff S.B."/>
            <person name="Swart E.C."/>
            <person name="Gosai S."/>
            <person name="Prabakaran S."/>
            <person name="Witkowska E."/>
            <person name="Larue G.E."/>
            <person name="Fisher S."/>
            <person name="Freeman R.M."/>
            <person name="Gunawardena J."/>
            <person name="Chu W."/>
            <person name="Stover N.A."/>
            <person name="Gregory B.D."/>
            <person name="Nowacki M."/>
            <person name="Derisi J."/>
            <person name="Roy S.W."/>
            <person name="Marshall W.F."/>
            <person name="Sood P."/>
        </authorList>
    </citation>
    <scope>NUCLEOTIDE SEQUENCE [LARGE SCALE GENOMIC DNA]</scope>
    <source>
        <strain evidence="3">WM001</strain>
    </source>
</reference>
<dbReference type="SUPFAM" id="SSF48371">
    <property type="entry name" value="ARM repeat"/>
    <property type="match status" value="1"/>
</dbReference>
<dbReference type="PANTHER" id="PTHR21705:SF11">
    <property type="entry name" value="FHIP FAMILY PROTEIN CG3558"/>
    <property type="match status" value="1"/>
</dbReference>
<evidence type="ECO:0000256" key="1">
    <source>
        <dbReference type="ARBA" id="ARBA00024336"/>
    </source>
</evidence>
<dbReference type="Proteomes" id="UP000187209">
    <property type="component" value="Unassembled WGS sequence"/>
</dbReference>